<evidence type="ECO:0000313" key="1">
    <source>
        <dbReference type="EMBL" id="PVY38597.1"/>
    </source>
</evidence>
<dbReference type="RefSeq" id="WP_116884969.1">
    <property type="nucleotide sequence ID" value="NZ_CABMMC010000001.1"/>
</dbReference>
<comment type="caution">
    <text evidence="1">The sequence shown here is derived from an EMBL/GenBank/DDBJ whole genome shotgun (WGS) entry which is preliminary data.</text>
</comment>
<reference evidence="1 2" key="1">
    <citation type="submission" date="2018-04" db="EMBL/GenBank/DDBJ databases">
        <title>Genomic Encyclopedia of Type Strains, Phase IV (KMG-IV): sequencing the most valuable type-strain genomes for metagenomic binning, comparative biology and taxonomic classification.</title>
        <authorList>
            <person name="Goeker M."/>
        </authorList>
    </citation>
    <scope>NUCLEOTIDE SEQUENCE [LARGE SCALE GENOMIC DNA]</scope>
    <source>
        <strain evidence="1 2">DSM 14823</strain>
    </source>
</reference>
<accession>A0A2U1AQI1</accession>
<sequence>MKSFTDNAGRIWTVAVNVAAIKRVRAICDVDLNAIVEMDEKNNPSTKLLEKLSTDPVLLVDVLYAVCKNEADAQGITDEDFGRAMAGDVIDHATAALLDEIVNFFPEAKRQAFQKILSATRRFEKIAREKLESLISDGRFEEELVSKLEQLTGLSANVPGSAE</sequence>
<proteinExistence type="predicted"/>
<protein>
    <submittedName>
        <fullName evidence="1">Uncharacterized protein</fullName>
    </submittedName>
</protein>
<dbReference type="EMBL" id="QEKH01000025">
    <property type="protein sequence ID" value="PVY38597.1"/>
    <property type="molecule type" value="Genomic_DNA"/>
</dbReference>
<name>A0A2U1AQI1_9BACT</name>
<dbReference type="Proteomes" id="UP000245959">
    <property type="component" value="Unassembled WGS sequence"/>
</dbReference>
<dbReference type="AlphaFoldDB" id="A0A2U1AQI1"/>
<organism evidence="1 2">
    <name type="scientific">Victivallis vadensis</name>
    <dbReference type="NCBI Taxonomy" id="172901"/>
    <lineage>
        <taxon>Bacteria</taxon>
        <taxon>Pseudomonadati</taxon>
        <taxon>Lentisphaerota</taxon>
        <taxon>Lentisphaeria</taxon>
        <taxon>Victivallales</taxon>
        <taxon>Victivallaceae</taxon>
        <taxon>Victivallis</taxon>
    </lineage>
</organism>
<dbReference type="GeneID" id="78296256"/>
<dbReference type="OrthoDB" id="284616at2"/>
<gene>
    <name evidence="1" type="ORF">C8D82_12522</name>
</gene>
<evidence type="ECO:0000313" key="2">
    <source>
        <dbReference type="Proteomes" id="UP000245959"/>
    </source>
</evidence>
<keyword evidence="2" id="KW-1185">Reference proteome</keyword>